<keyword evidence="3 7" id="KW-0694">RNA-binding</keyword>
<dbReference type="EMBL" id="LBZL01000008">
    <property type="protein sequence ID" value="KKR70315.1"/>
    <property type="molecule type" value="Genomic_DNA"/>
</dbReference>
<organism evidence="10 11">
    <name type="scientific">Candidatus Nomurabacteria bacterium GW2011_GWB1_40_7</name>
    <dbReference type="NCBI Taxonomy" id="1618744"/>
    <lineage>
        <taxon>Bacteria</taxon>
        <taxon>Candidatus Nomuraibacteriota</taxon>
    </lineage>
</organism>
<evidence type="ECO:0000313" key="10">
    <source>
        <dbReference type="EMBL" id="KKR70315.1"/>
    </source>
</evidence>
<sequence>MKVIFLQDVPRVGKRHDTKEVNDGYAMNFLIPRKLAEVATPKTIAELEKRKKNIEIEREVQEDLLMKNLEEIKGKVLNIKAKTDEKGHLFSGIHKKEIVEEMKKQNHADIAEEFIVLEKPIKEVGEFEIPIVVRDKKSSFKLIVERI</sequence>
<comment type="caution">
    <text evidence="10">The sequence shown here is derived from an EMBL/GenBank/DDBJ whole genome shotgun (WGS) entry which is preliminary data.</text>
</comment>
<evidence type="ECO:0000313" key="11">
    <source>
        <dbReference type="Proteomes" id="UP000034452"/>
    </source>
</evidence>
<dbReference type="GO" id="GO:0006412">
    <property type="term" value="P:translation"/>
    <property type="evidence" value="ECO:0007669"/>
    <property type="project" value="UniProtKB-UniRule"/>
</dbReference>
<proteinExistence type="inferred from homology"/>
<feature type="domain" description="Ribosomal protein L9" evidence="8">
    <location>
        <begin position="1"/>
        <end position="47"/>
    </location>
</feature>
<evidence type="ECO:0000256" key="5">
    <source>
        <dbReference type="ARBA" id="ARBA00023274"/>
    </source>
</evidence>
<reference evidence="10 11" key="1">
    <citation type="journal article" date="2015" name="Nature">
        <title>rRNA introns, odd ribosomes, and small enigmatic genomes across a large radiation of phyla.</title>
        <authorList>
            <person name="Brown C.T."/>
            <person name="Hug L.A."/>
            <person name="Thomas B.C."/>
            <person name="Sharon I."/>
            <person name="Castelle C.J."/>
            <person name="Singh A."/>
            <person name="Wilkins M.J."/>
            <person name="Williams K.H."/>
            <person name="Banfield J.F."/>
        </authorList>
    </citation>
    <scope>NUCLEOTIDE SEQUENCE [LARGE SCALE GENOMIC DNA]</scope>
</reference>
<dbReference type="GO" id="GO:0005840">
    <property type="term" value="C:ribosome"/>
    <property type="evidence" value="ECO:0007669"/>
    <property type="project" value="UniProtKB-KW"/>
</dbReference>
<dbReference type="Pfam" id="PF01281">
    <property type="entry name" value="Ribosomal_L9_N"/>
    <property type="match status" value="1"/>
</dbReference>
<dbReference type="SUPFAM" id="SSF55653">
    <property type="entry name" value="Ribosomal protein L9 C-domain"/>
    <property type="match status" value="1"/>
</dbReference>
<name>A0A0G0VE38_9BACT</name>
<dbReference type="NCBIfam" id="TIGR00158">
    <property type="entry name" value="L9"/>
    <property type="match status" value="1"/>
</dbReference>
<dbReference type="InterPro" id="IPR020069">
    <property type="entry name" value="Ribosomal_bL9_C"/>
</dbReference>
<gene>
    <name evidence="7" type="primary">rplI</name>
    <name evidence="10" type="ORF">UU13_C0008G0011</name>
</gene>
<dbReference type="InterPro" id="IPR020594">
    <property type="entry name" value="Ribosomal_bL9_bac/chp"/>
</dbReference>
<dbReference type="Proteomes" id="UP000034452">
    <property type="component" value="Unassembled WGS sequence"/>
</dbReference>
<accession>A0A0G0VE38</accession>
<dbReference type="HAMAP" id="MF_00503">
    <property type="entry name" value="Ribosomal_bL9"/>
    <property type="match status" value="1"/>
</dbReference>
<feature type="domain" description="Large ribosomal subunit protein bL9 C-terminal" evidence="9">
    <location>
        <begin position="70"/>
        <end position="135"/>
    </location>
</feature>
<evidence type="ECO:0000256" key="1">
    <source>
        <dbReference type="ARBA" id="ARBA00010605"/>
    </source>
</evidence>
<dbReference type="InterPro" id="IPR000244">
    <property type="entry name" value="Ribosomal_bL9"/>
</dbReference>
<dbReference type="SUPFAM" id="SSF55658">
    <property type="entry name" value="L9 N-domain-like"/>
    <property type="match status" value="1"/>
</dbReference>
<keyword evidence="5 7" id="KW-0687">Ribonucleoprotein</keyword>
<dbReference type="Pfam" id="PF03948">
    <property type="entry name" value="Ribosomal_L9_C"/>
    <property type="match status" value="1"/>
</dbReference>
<evidence type="ECO:0000256" key="6">
    <source>
        <dbReference type="ARBA" id="ARBA00035292"/>
    </source>
</evidence>
<evidence type="ECO:0000256" key="4">
    <source>
        <dbReference type="ARBA" id="ARBA00022980"/>
    </source>
</evidence>
<dbReference type="GO" id="GO:1990904">
    <property type="term" value="C:ribonucleoprotein complex"/>
    <property type="evidence" value="ECO:0007669"/>
    <property type="project" value="UniProtKB-KW"/>
</dbReference>
<evidence type="ECO:0000259" key="9">
    <source>
        <dbReference type="Pfam" id="PF03948"/>
    </source>
</evidence>
<comment type="similarity">
    <text evidence="1 7">Belongs to the bacterial ribosomal protein bL9 family.</text>
</comment>
<protein>
    <recommendedName>
        <fullName evidence="6 7">Large ribosomal subunit protein bL9</fullName>
    </recommendedName>
</protein>
<dbReference type="InterPro" id="IPR009027">
    <property type="entry name" value="Ribosomal_bL9/RNase_H1_N"/>
</dbReference>
<dbReference type="PANTHER" id="PTHR21368">
    <property type="entry name" value="50S RIBOSOMAL PROTEIN L9"/>
    <property type="match status" value="1"/>
</dbReference>
<keyword evidence="4 7" id="KW-0689">Ribosomal protein</keyword>
<evidence type="ECO:0000256" key="2">
    <source>
        <dbReference type="ARBA" id="ARBA00022730"/>
    </source>
</evidence>
<evidence type="ECO:0000256" key="7">
    <source>
        <dbReference type="HAMAP-Rule" id="MF_00503"/>
    </source>
</evidence>
<comment type="function">
    <text evidence="7">Binds to the 23S rRNA.</text>
</comment>
<dbReference type="InterPro" id="IPR036791">
    <property type="entry name" value="Ribosomal_bL9_C_sf"/>
</dbReference>
<dbReference type="GO" id="GO:0019843">
    <property type="term" value="F:rRNA binding"/>
    <property type="evidence" value="ECO:0007669"/>
    <property type="project" value="UniProtKB-UniRule"/>
</dbReference>
<dbReference type="InterPro" id="IPR036935">
    <property type="entry name" value="Ribosomal_bL9_N_sf"/>
</dbReference>
<evidence type="ECO:0000256" key="3">
    <source>
        <dbReference type="ARBA" id="ARBA00022884"/>
    </source>
</evidence>
<dbReference type="Gene3D" id="3.40.5.10">
    <property type="entry name" value="Ribosomal protein L9, N-terminal domain"/>
    <property type="match status" value="1"/>
</dbReference>
<dbReference type="AlphaFoldDB" id="A0A0G0VE38"/>
<dbReference type="GO" id="GO:0003735">
    <property type="term" value="F:structural constituent of ribosome"/>
    <property type="evidence" value="ECO:0007669"/>
    <property type="project" value="InterPro"/>
</dbReference>
<dbReference type="InterPro" id="IPR020070">
    <property type="entry name" value="Ribosomal_bL9_N"/>
</dbReference>
<dbReference type="Gene3D" id="3.10.430.100">
    <property type="entry name" value="Ribosomal protein L9, C-terminal domain"/>
    <property type="match status" value="1"/>
</dbReference>
<keyword evidence="2 7" id="KW-0699">rRNA-binding</keyword>
<evidence type="ECO:0000259" key="8">
    <source>
        <dbReference type="Pfam" id="PF01281"/>
    </source>
</evidence>